<reference evidence="1 2" key="1">
    <citation type="submission" date="2016-07" db="EMBL/GenBank/DDBJ databases">
        <title>Pervasive Adenine N6-methylation of Active Genes in Fungi.</title>
        <authorList>
            <consortium name="DOE Joint Genome Institute"/>
            <person name="Mondo S.J."/>
            <person name="Dannebaum R.O."/>
            <person name="Kuo R.C."/>
            <person name="Labutti K."/>
            <person name="Haridas S."/>
            <person name="Kuo A."/>
            <person name="Salamov A."/>
            <person name="Ahrendt S.R."/>
            <person name="Lipzen A."/>
            <person name="Sullivan W."/>
            <person name="Andreopoulos W.B."/>
            <person name="Clum A."/>
            <person name="Lindquist E."/>
            <person name="Daum C."/>
            <person name="Ramamoorthy G.K."/>
            <person name="Gryganskyi A."/>
            <person name="Culley D."/>
            <person name="Magnuson J.K."/>
            <person name="James T.Y."/>
            <person name="O'Malley M.A."/>
            <person name="Stajich J.E."/>
            <person name="Spatafora J.W."/>
            <person name="Visel A."/>
            <person name="Grigoriev I.V."/>
        </authorList>
    </citation>
    <scope>NUCLEOTIDE SEQUENCE [LARGE SCALE GENOMIC DNA]</scope>
    <source>
        <strain evidence="1 2">CBS 931.73</strain>
    </source>
</reference>
<comment type="caution">
    <text evidence="1">The sequence shown here is derived from an EMBL/GenBank/DDBJ whole genome shotgun (WGS) entry which is preliminary data.</text>
</comment>
<dbReference type="AlphaFoldDB" id="A0A1Y1YJP9"/>
<dbReference type="InParanoid" id="A0A1Y1YJP9"/>
<sequence length="159" mass="18068">MQDRSALKILHRHPQPRILLALVTSLRPMPSPVISALLAAMYRPPVRPLKMILFPLRSRLTTPLTQRILNQLPAHLNVRMGNTSAPGRIHRSFSGAIPGHGYRTHALMEQFVRLFRMEGLHVTGLIQVIRWRNDLIAYMCIKAHEVTSISISIGDFQIQ</sequence>
<evidence type="ECO:0000313" key="1">
    <source>
        <dbReference type="EMBL" id="ORX98198.1"/>
    </source>
</evidence>
<proteinExistence type="predicted"/>
<accession>A0A1Y1YJP9</accession>
<evidence type="ECO:0000313" key="2">
    <source>
        <dbReference type="Proteomes" id="UP000193498"/>
    </source>
</evidence>
<protein>
    <submittedName>
        <fullName evidence="1">Uncharacterized protein</fullName>
    </submittedName>
</protein>
<keyword evidence="2" id="KW-1185">Reference proteome</keyword>
<dbReference type="Proteomes" id="UP000193498">
    <property type="component" value="Unassembled WGS sequence"/>
</dbReference>
<gene>
    <name evidence="1" type="ORF">K493DRAFT_336240</name>
</gene>
<organism evidence="1 2">
    <name type="scientific">Basidiobolus meristosporus CBS 931.73</name>
    <dbReference type="NCBI Taxonomy" id="1314790"/>
    <lineage>
        <taxon>Eukaryota</taxon>
        <taxon>Fungi</taxon>
        <taxon>Fungi incertae sedis</taxon>
        <taxon>Zoopagomycota</taxon>
        <taxon>Entomophthoromycotina</taxon>
        <taxon>Basidiobolomycetes</taxon>
        <taxon>Basidiobolales</taxon>
        <taxon>Basidiobolaceae</taxon>
        <taxon>Basidiobolus</taxon>
    </lineage>
</organism>
<name>A0A1Y1YJP9_9FUNG</name>
<dbReference type="EMBL" id="MCFE01000118">
    <property type="protein sequence ID" value="ORX98198.1"/>
    <property type="molecule type" value="Genomic_DNA"/>
</dbReference>